<reference evidence="1" key="1">
    <citation type="submission" date="2009-01" db="EMBL/GenBank/DDBJ databases">
        <title>Complete sequence of plasmid1 of Arthrobacter chlorophenolicus A6.</title>
        <authorList>
            <consortium name="US DOE Joint Genome Institute"/>
            <person name="Lucas S."/>
            <person name="Copeland A."/>
            <person name="Lapidus A."/>
            <person name="Glavina del Rio T."/>
            <person name="Tice H."/>
            <person name="Bruce D."/>
            <person name="Goodwin L."/>
            <person name="Pitluck S."/>
            <person name="Goltsman E."/>
            <person name="Clum A."/>
            <person name="Larimer F."/>
            <person name="Land M."/>
            <person name="Hauser L."/>
            <person name="Kyrpides N."/>
            <person name="Mikhailova N."/>
            <person name="Jansson J."/>
            <person name="Richardson P."/>
        </authorList>
    </citation>
    <scope>NUCLEOTIDE SEQUENCE [LARGE SCALE GENOMIC DNA]</scope>
    <source>
        <strain evidence="1">A6</strain>
        <plasmid evidence="1">pACHL01</plasmid>
    </source>
</reference>
<gene>
    <name evidence="1" type="ordered locus">Achl_4032</name>
</gene>
<organism evidence="1 2">
    <name type="scientific">Pseudarthrobacter chlorophenolicus (strain ATCC 700700 / DSM 12829 / CIP 107037 / JCM 12360 / KCTC 9906 / NCIMB 13794 / A6)</name>
    <name type="common">Arthrobacter chlorophenolicus</name>
    <dbReference type="NCBI Taxonomy" id="452863"/>
    <lineage>
        <taxon>Bacteria</taxon>
        <taxon>Bacillati</taxon>
        <taxon>Actinomycetota</taxon>
        <taxon>Actinomycetes</taxon>
        <taxon>Micrococcales</taxon>
        <taxon>Micrococcaceae</taxon>
        <taxon>Pseudarthrobacter</taxon>
    </lineage>
</organism>
<dbReference type="HOGENOM" id="CLU_2731214_0_0_11"/>
<evidence type="ECO:0000313" key="1">
    <source>
        <dbReference type="EMBL" id="ACL41983.1"/>
    </source>
</evidence>
<proteinExistence type="predicted"/>
<dbReference type="AlphaFoldDB" id="B8HHT6"/>
<name>B8HHT6_PSECP</name>
<geneLocation type="plasmid" evidence="1 2">
    <name>pACHL01</name>
</geneLocation>
<dbReference type="KEGG" id="ach:Achl_4032"/>
<evidence type="ECO:0000313" key="2">
    <source>
        <dbReference type="Proteomes" id="UP000002505"/>
    </source>
</evidence>
<dbReference type="OrthoDB" id="4949603at2"/>
<keyword evidence="2" id="KW-1185">Reference proteome</keyword>
<keyword evidence="1" id="KW-0614">Plasmid</keyword>
<accession>B8HHT6</accession>
<protein>
    <submittedName>
        <fullName evidence="1">Uncharacterized protein</fullName>
    </submittedName>
</protein>
<dbReference type="RefSeq" id="WP_012623000.1">
    <property type="nucleotide sequence ID" value="NC_011879.1"/>
</dbReference>
<dbReference type="Proteomes" id="UP000002505">
    <property type="component" value="Plasmid pACHL01"/>
</dbReference>
<sequence>MAAPAVLANPHASERWSTPDLSSLDLAGDPELAEFVAAAPKMARALNAILRLDLDQEAERLIRSEIRAALG</sequence>
<dbReference type="EMBL" id="CP001342">
    <property type="protein sequence ID" value="ACL41983.1"/>
    <property type="molecule type" value="Genomic_DNA"/>
</dbReference>